<organism evidence="1 4">
    <name type="scientific">Myxococcus fulvus</name>
    <dbReference type="NCBI Taxonomy" id="33"/>
    <lineage>
        <taxon>Bacteria</taxon>
        <taxon>Pseudomonadati</taxon>
        <taxon>Myxococcota</taxon>
        <taxon>Myxococcia</taxon>
        <taxon>Myxococcales</taxon>
        <taxon>Cystobacterineae</taxon>
        <taxon>Myxococcaceae</taxon>
        <taxon>Myxococcus</taxon>
    </lineage>
</organism>
<evidence type="ECO:0000313" key="3">
    <source>
        <dbReference type="Proteomes" id="UP000183760"/>
    </source>
</evidence>
<dbReference type="OrthoDB" id="5383229at2"/>
<dbReference type="RefSeq" id="WP_074958175.1">
    <property type="nucleotide sequence ID" value="NZ_BJXR01000040.1"/>
</dbReference>
<keyword evidence="3" id="KW-1185">Reference proteome</keyword>
<protein>
    <submittedName>
        <fullName evidence="1">Uncharacterized protein</fullName>
    </submittedName>
</protein>
<reference evidence="2 3" key="1">
    <citation type="submission" date="2016-10" db="EMBL/GenBank/DDBJ databases">
        <authorList>
            <person name="Varghese N."/>
            <person name="Submissions S."/>
        </authorList>
    </citation>
    <scope>NUCLEOTIDE SEQUENCE [LARGE SCALE GENOMIC DNA]</scope>
    <source>
        <strain evidence="2 3">DSM 16525</strain>
    </source>
</reference>
<dbReference type="STRING" id="1334629.MFUL124B02_40915"/>
<dbReference type="Proteomes" id="UP000183760">
    <property type="component" value="Unassembled WGS sequence"/>
</dbReference>
<evidence type="ECO:0000313" key="1">
    <source>
        <dbReference type="EMBL" id="GEN10816.1"/>
    </source>
</evidence>
<proteinExistence type="predicted"/>
<reference evidence="1 4" key="2">
    <citation type="submission" date="2019-07" db="EMBL/GenBank/DDBJ databases">
        <title>Whole genome shotgun sequence of Myxococcus fulvus NBRC 100333.</title>
        <authorList>
            <person name="Hosoyama A."/>
            <person name="Uohara A."/>
            <person name="Ohji S."/>
            <person name="Ichikawa N."/>
        </authorList>
    </citation>
    <scope>NUCLEOTIDE SEQUENCE [LARGE SCALE GENOMIC DNA]</scope>
    <source>
        <strain evidence="1 4">NBRC 100333</strain>
    </source>
</reference>
<sequence length="80" mass="8627">MSAEHVIHQSPLLYRVLREEGGGLVIEVVVGGVAMTAVRVRLTDEEAQAFGREGPAYSDRLARDIMARPSFGGRAYDAPG</sequence>
<comment type="caution">
    <text evidence="1">The sequence shown here is derived from an EMBL/GenBank/DDBJ whole genome shotgun (WGS) entry which is preliminary data.</text>
</comment>
<dbReference type="EMBL" id="FOIB01000012">
    <property type="protein sequence ID" value="SEU37533.1"/>
    <property type="molecule type" value="Genomic_DNA"/>
</dbReference>
<dbReference type="Proteomes" id="UP000321514">
    <property type="component" value="Unassembled WGS sequence"/>
</dbReference>
<gene>
    <name evidence="1" type="ORF">MFU01_58530</name>
    <name evidence="2" type="ORF">SAMN05443572_112135</name>
</gene>
<accession>A0A511T9F3</accession>
<name>A0A511T9F3_MYXFU</name>
<dbReference type="EMBL" id="BJXR01000040">
    <property type="protein sequence ID" value="GEN10816.1"/>
    <property type="molecule type" value="Genomic_DNA"/>
</dbReference>
<evidence type="ECO:0000313" key="4">
    <source>
        <dbReference type="Proteomes" id="UP000321514"/>
    </source>
</evidence>
<evidence type="ECO:0000313" key="2">
    <source>
        <dbReference type="EMBL" id="SEU37533.1"/>
    </source>
</evidence>
<dbReference type="AlphaFoldDB" id="A0A511T9F3"/>